<evidence type="ECO:0000313" key="5">
    <source>
        <dbReference type="Proteomes" id="UP001431192"/>
    </source>
</evidence>
<organism evidence="4 5">
    <name type="scientific">Shewanella phaeophyticola</name>
    <dbReference type="NCBI Taxonomy" id="2978345"/>
    <lineage>
        <taxon>Bacteria</taxon>
        <taxon>Pseudomonadati</taxon>
        <taxon>Pseudomonadota</taxon>
        <taxon>Gammaproteobacteria</taxon>
        <taxon>Alteromonadales</taxon>
        <taxon>Shewanellaceae</taxon>
        <taxon>Shewanella</taxon>
    </lineage>
</organism>
<dbReference type="PROSITE" id="PS00211">
    <property type="entry name" value="ABC_TRANSPORTER_1"/>
    <property type="match status" value="1"/>
</dbReference>
<dbReference type="Pfam" id="PF00005">
    <property type="entry name" value="ABC_tran"/>
    <property type="match status" value="1"/>
</dbReference>
<dbReference type="SUPFAM" id="SSF52540">
    <property type="entry name" value="P-loop containing nucleoside triphosphate hydrolases"/>
    <property type="match status" value="1"/>
</dbReference>
<dbReference type="EMBL" id="JAODOQ010000001">
    <property type="protein sequence ID" value="MCT8986064.1"/>
    <property type="molecule type" value="Genomic_DNA"/>
</dbReference>
<evidence type="ECO:0000313" key="4">
    <source>
        <dbReference type="EMBL" id="MCT8986064.1"/>
    </source>
</evidence>
<feature type="domain" description="ABC transporter" evidence="3">
    <location>
        <begin position="10"/>
        <end position="112"/>
    </location>
</feature>
<gene>
    <name evidence="4" type="ORF">N4T56_05625</name>
</gene>
<keyword evidence="1" id="KW-0547">Nucleotide-binding</keyword>
<protein>
    <submittedName>
        <fullName evidence="4">ATP-binding cassette domain-containing protein</fullName>
    </submittedName>
</protein>
<reference evidence="4" key="1">
    <citation type="submission" date="2022-09" db="EMBL/GenBank/DDBJ databases">
        <title>Shewanella sp. KJ10-1 sp.nov, isolated from marine algae.</title>
        <authorList>
            <person name="Butt M."/>
            <person name="Lee J.K."/>
            <person name="Kim J.M."/>
            <person name="Choi D.G."/>
        </authorList>
    </citation>
    <scope>NUCLEOTIDE SEQUENCE</scope>
    <source>
        <strain evidence="4">KJ10-1</strain>
    </source>
</reference>
<dbReference type="InterPro" id="IPR027417">
    <property type="entry name" value="P-loop_NTPase"/>
</dbReference>
<sequence length="182" mass="20203">MGKTTLLHHLYQQLAKQSCLCSQAQGLVDNLSIFHNVFMGSLARHSSWYNIANLLSPFSKPQQQVGAICQQLELNMPLQQKVSELSGGQRQRVALARALFQQQPIFMGDEPFSALDPVMGVRLLNIVKQAHPNVICVLHDAELALTHFDRIIVISAGKVALDAQAQQLSLEHLSQHYVVADE</sequence>
<dbReference type="InterPro" id="IPR017871">
    <property type="entry name" value="ABC_transporter-like_CS"/>
</dbReference>
<accession>A0ABT2P0A1</accession>
<name>A0ABT2P0A1_9GAMM</name>
<dbReference type="RefSeq" id="WP_261732523.1">
    <property type="nucleotide sequence ID" value="NZ_JAODOQ010000001.1"/>
</dbReference>
<evidence type="ECO:0000256" key="1">
    <source>
        <dbReference type="ARBA" id="ARBA00022741"/>
    </source>
</evidence>
<dbReference type="PANTHER" id="PTHR24220:SF659">
    <property type="entry name" value="TRANSPORTER, PUTATIVE-RELATED"/>
    <property type="match status" value="1"/>
</dbReference>
<evidence type="ECO:0000256" key="2">
    <source>
        <dbReference type="ARBA" id="ARBA00022840"/>
    </source>
</evidence>
<dbReference type="GO" id="GO:0005524">
    <property type="term" value="F:ATP binding"/>
    <property type="evidence" value="ECO:0007669"/>
    <property type="project" value="UniProtKB-KW"/>
</dbReference>
<comment type="caution">
    <text evidence="4">The sequence shown here is derived from an EMBL/GenBank/DDBJ whole genome shotgun (WGS) entry which is preliminary data.</text>
</comment>
<keyword evidence="2 4" id="KW-0067">ATP-binding</keyword>
<evidence type="ECO:0000259" key="3">
    <source>
        <dbReference type="Pfam" id="PF00005"/>
    </source>
</evidence>
<proteinExistence type="predicted"/>
<dbReference type="InterPro" id="IPR003439">
    <property type="entry name" value="ABC_transporter-like_ATP-bd"/>
</dbReference>
<dbReference type="Proteomes" id="UP001431192">
    <property type="component" value="Unassembled WGS sequence"/>
</dbReference>
<dbReference type="PANTHER" id="PTHR24220">
    <property type="entry name" value="IMPORT ATP-BINDING PROTEIN"/>
    <property type="match status" value="1"/>
</dbReference>
<dbReference type="InterPro" id="IPR015854">
    <property type="entry name" value="ABC_transpr_LolD-like"/>
</dbReference>
<dbReference type="Gene3D" id="3.40.50.300">
    <property type="entry name" value="P-loop containing nucleotide triphosphate hydrolases"/>
    <property type="match status" value="1"/>
</dbReference>
<keyword evidence="5" id="KW-1185">Reference proteome</keyword>